<dbReference type="PANTHER" id="PTHR43149:SF1">
    <property type="entry name" value="DELTA(3,5)-DELTA(2,4)-DIENOYL-COA ISOMERASE, MITOCHONDRIAL"/>
    <property type="match status" value="1"/>
</dbReference>
<dbReference type="SUPFAM" id="SSF52096">
    <property type="entry name" value="ClpP/crotonase"/>
    <property type="match status" value="1"/>
</dbReference>
<dbReference type="InterPro" id="IPR045002">
    <property type="entry name" value="Ech1-like"/>
</dbReference>
<dbReference type="InterPro" id="IPR001753">
    <property type="entry name" value="Enoyl-CoA_hydra/iso"/>
</dbReference>
<proteinExistence type="inferred from homology"/>
<dbReference type="PANTHER" id="PTHR43149">
    <property type="entry name" value="ENOYL-COA HYDRATASE"/>
    <property type="match status" value="1"/>
</dbReference>
<comment type="similarity">
    <text evidence="2">Belongs to the enoyl-CoA hydratase/isomerase family.</text>
</comment>
<dbReference type="InterPro" id="IPR014748">
    <property type="entry name" value="Enoyl-CoA_hydra_C"/>
</dbReference>
<dbReference type="GeneID" id="100373151"/>
<name>A0ABM0GIT6_SACKO</name>
<dbReference type="Proteomes" id="UP000694865">
    <property type="component" value="Unplaced"/>
</dbReference>
<evidence type="ECO:0000256" key="1">
    <source>
        <dbReference type="ARBA" id="ARBA00005005"/>
    </source>
</evidence>
<evidence type="ECO:0000256" key="3">
    <source>
        <dbReference type="ARBA" id="ARBA00022832"/>
    </source>
</evidence>
<dbReference type="InterPro" id="IPR029045">
    <property type="entry name" value="ClpP/crotonase-like_dom_sf"/>
</dbReference>
<dbReference type="Pfam" id="PF00378">
    <property type="entry name" value="ECH_1"/>
    <property type="match status" value="1"/>
</dbReference>
<protein>
    <submittedName>
        <fullName evidence="7">Delta(3,5)-Delta(2,4)-dienoyl-CoA isomerase, mitochondrial-like</fullName>
    </submittedName>
</protein>
<dbReference type="Gene3D" id="3.90.226.10">
    <property type="entry name" value="2-enoyl-CoA Hydratase, Chain A, domain 1"/>
    <property type="match status" value="1"/>
</dbReference>
<keyword evidence="4" id="KW-0443">Lipid metabolism</keyword>
<evidence type="ECO:0000256" key="5">
    <source>
        <dbReference type="ARBA" id="ARBA00023235"/>
    </source>
</evidence>
<gene>
    <name evidence="7" type="primary">LOC100373151</name>
</gene>
<dbReference type="CDD" id="cd06558">
    <property type="entry name" value="crotonase-like"/>
    <property type="match status" value="1"/>
</dbReference>
<sequence length="311" mass="34405">MSLIARSLLRTGLFAAPRAIKLTQVLCSARKMSSNSLPQFETLAVTSPKEYVYQVELNRPKKLNAMNKAFWREMVECFNGIAQDPNCRIVILTGAGRAFTSGLDVMDHADVLMSMDGEDDVSRKAFKFIQFIKKYQETFTVIEKCRKPVIAAIHNACVGGGVDMITACDIRLCTEDAWFQIKEVELGLAADVGTLQRLPKIVGNDSLVRELAYTARRFQALEAKGCGLVSQVYKDKDTMIEGALELASTIASQSPIAVQGTKVNLIYSRDHSVPEALDYIAAWNMSMLQTEDLMKAIQAGMAKEKANFSKL</sequence>
<keyword evidence="3" id="KW-0276">Fatty acid metabolism</keyword>
<evidence type="ECO:0000256" key="2">
    <source>
        <dbReference type="ARBA" id="ARBA00005254"/>
    </source>
</evidence>
<keyword evidence="5" id="KW-0413">Isomerase</keyword>
<dbReference type="RefSeq" id="XP_002730784.1">
    <property type="nucleotide sequence ID" value="XM_002730738.2"/>
</dbReference>
<evidence type="ECO:0000313" key="7">
    <source>
        <dbReference type="RefSeq" id="XP_002730784.1"/>
    </source>
</evidence>
<evidence type="ECO:0000313" key="6">
    <source>
        <dbReference type="Proteomes" id="UP000694865"/>
    </source>
</evidence>
<accession>A0ABM0GIT6</accession>
<keyword evidence="6" id="KW-1185">Reference proteome</keyword>
<reference evidence="7" key="1">
    <citation type="submission" date="2025-08" db="UniProtKB">
        <authorList>
            <consortium name="RefSeq"/>
        </authorList>
    </citation>
    <scope>IDENTIFICATION</scope>
    <source>
        <tissue evidence="7">Testes</tissue>
    </source>
</reference>
<dbReference type="Gene3D" id="1.10.12.10">
    <property type="entry name" value="Lyase 2-enoyl-coa Hydratase, Chain A, domain 2"/>
    <property type="match status" value="1"/>
</dbReference>
<dbReference type="NCBIfam" id="NF004794">
    <property type="entry name" value="PRK06142.1"/>
    <property type="match status" value="1"/>
</dbReference>
<organism evidence="6 7">
    <name type="scientific">Saccoglossus kowalevskii</name>
    <name type="common">Acorn worm</name>
    <dbReference type="NCBI Taxonomy" id="10224"/>
    <lineage>
        <taxon>Eukaryota</taxon>
        <taxon>Metazoa</taxon>
        <taxon>Hemichordata</taxon>
        <taxon>Enteropneusta</taxon>
        <taxon>Harrimaniidae</taxon>
        <taxon>Saccoglossus</taxon>
    </lineage>
</organism>
<comment type="pathway">
    <text evidence="1">Lipid metabolism; fatty acid beta-oxidation.</text>
</comment>
<evidence type="ECO:0000256" key="4">
    <source>
        <dbReference type="ARBA" id="ARBA00023098"/>
    </source>
</evidence>